<evidence type="ECO:0000256" key="17">
    <source>
        <dbReference type="SAM" id="MobiDB-lite"/>
    </source>
</evidence>
<evidence type="ECO:0000313" key="18">
    <source>
        <dbReference type="EMBL" id="CBY20286.1"/>
    </source>
</evidence>
<evidence type="ECO:0000256" key="14">
    <source>
        <dbReference type="ARBA" id="ARBA00075351"/>
    </source>
</evidence>
<evidence type="ECO:0000256" key="3">
    <source>
        <dbReference type="ARBA" id="ARBA00022490"/>
    </source>
</evidence>
<protein>
    <recommendedName>
        <fullName evidence="13">Polyglutamylase complex subunit TTLL1</fullName>
    </recommendedName>
    <alternativeName>
        <fullName evidence="14">Tubulin polyglutamylase TTLL1</fullName>
    </alternativeName>
    <alternativeName>
        <fullName evidence="16">Tubulin polyglutamylase complex subunit 3</fullName>
    </alternativeName>
    <alternativeName>
        <fullName evidence="15">Tubulin--tyrosine ligase-like protein 1</fullName>
    </alternativeName>
</protein>
<dbReference type="InterPro" id="IPR004344">
    <property type="entry name" value="TTL/TTLL_fam"/>
</dbReference>
<dbReference type="PANTHER" id="PTHR12241:SF31">
    <property type="entry name" value="POLYGLUTAMYLASE COMPLEX SUBUNIT TTLL1"/>
    <property type="match status" value="1"/>
</dbReference>
<evidence type="ECO:0000256" key="7">
    <source>
        <dbReference type="ARBA" id="ARBA00022840"/>
    </source>
</evidence>
<dbReference type="AlphaFoldDB" id="E4WRA5"/>
<evidence type="ECO:0000256" key="1">
    <source>
        <dbReference type="ARBA" id="ARBA00004120"/>
    </source>
</evidence>
<dbReference type="GO" id="GO:0005874">
    <property type="term" value="C:microtubule"/>
    <property type="evidence" value="ECO:0007669"/>
    <property type="project" value="UniProtKB-KW"/>
</dbReference>
<dbReference type="SUPFAM" id="SSF56059">
    <property type="entry name" value="Glutathione synthetase ATP-binding domain-like"/>
    <property type="match status" value="1"/>
</dbReference>
<keyword evidence="9" id="KW-0206">Cytoskeleton</keyword>
<evidence type="ECO:0000256" key="2">
    <source>
        <dbReference type="ARBA" id="ARBA00006118"/>
    </source>
</evidence>
<evidence type="ECO:0000256" key="8">
    <source>
        <dbReference type="ARBA" id="ARBA00023069"/>
    </source>
</evidence>
<proteinExistence type="inferred from homology"/>
<evidence type="ECO:0000256" key="5">
    <source>
        <dbReference type="ARBA" id="ARBA00022701"/>
    </source>
</evidence>
<dbReference type="GO" id="GO:0005524">
    <property type="term" value="F:ATP binding"/>
    <property type="evidence" value="ECO:0007669"/>
    <property type="project" value="UniProtKB-KW"/>
</dbReference>
<dbReference type="Proteomes" id="UP000001307">
    <property type="component" value="Unassembled WGS sequence"/>
</dbReference>
<dbReference type="EMBL" id="FN653015">
    <property type="protein sequence ID" value="CBY20286.1"/>
    <property type="molecule type" value="Genomic_DNA"/>
</dbReference>
<dbReference type="Pfam" id="PF03133">
    <property type="entry name" value="TTL"/>
    <property type="match status" value="1"/>
</dbReference>
<reference evidence="18" key="1">
    <citation type="journal article" date="2010" name="Science">
        <title>Plasticity of animal genome architecture unmasked by rapid evolution of a pelagic tunicate.</title>
        <authorList>
            <person name="Denoeud F."/>
            <person name="Henriet S."/>
            <person name="Mungpakdee S."/>
            <person name="Aury J.M."/>
            <person name="Da Silva C."/>
            <person name="Brinkmann H."/>
            <person name="Mikhaleva J."/>
            <person name="Olsen L.C."/>
            <person name="Jubin C."/>
            <person name="Canestro C."/>
            <person name="Bouquet J.M."/>
            <person name="Danks G."/>
            <person name="Poulain J."/>
            <person name="Campsteijn C."/>
            <person name="Adamski M."/>
            <person name="Cross I."/>
            <person name="Yadetie F."/>
            <person name="Muffato M."/>
            <person name="Louis A."/>
            <person name="Butcher S."/>
            <person name="Tsagkogeorga G."/>
            <person name="Konrad A."/>
            <person name="Singh S."/>
            <person name="Jensen M.F."/>
            <person name="Cong E.H."/>
            <person name="Eikeseth-Otteraa H."/>
            <person name="Noel B."/>
            <person name="Anthouard V."/>
            <person name="Porcel B.M."/>
            <person name="Kachouri-Lafond R."/>
            <person name="Nishino A."/>
            <person name="Ugolini M."/>
            <person name="Chourrout P."/>
            <person name="Nishida H."/>
            <person name="Aasland R."/>
            <person name="Huzurbazar S."/>
            <person name="Westhof E."/>
            <person name="Delsuc F."/>
            <person name="Lehrach H."/>
            <person name="Reinhardt R."/>
            <person name="Weissenbach J."/>
            <person name="Roy S.W."/>
            <person name="Artiguenave F."/>
            <person name="Postlethwait J.H."/>
            <person name="Manak J.R."/>
            <person name="Thompson E.M."/>
            <person name="Jaillon O."/>
            <person name="Du Pasquier L."/>
            <person name="Boudinot P."/>
            <person name="Liberles D.A."/>
            <person name="Volff J.N."/>
            <person name="Philippe H."/>
            <person name="Lenhard B."/>
            <person name="Roest Crollius H."/>
            <person name="Wincker P."/>
            <person name="Chourrout D."/>
        </authorList>
    </citation>
    <scope>NUCLEOTIDE SEQUENCE [LARGE SCALE GENOMIC DNA]</scope>
</reference>
<comment type="subcellular location">
    <subcellularLocation>
        <location evidence="1">Cytoplasm</location>
        <location evidence="1">Cytoskeleton</location>
        <location evidence="1">Cilium basal body</location>
    </subcellularLocation>
</comment>
<dbReference type="GO" id="GO:0036064">
    <property type="term" value="C:ciliary basal body"/>
    <property type="evidence" value="ECO:0007669"/>
    <property type="project" value="TreeGrafter"/>
</dbReference>
<dbReference type="GO" id="GO:0070740">
    <property type="term" value="F:tubulin-glutamic acid ligase activity"/>
    <property type="evidence" value="ECO:0007669"/>
    <property type="project" value="TreeGrafter"/>
</dbReference>
<evidence type="ECO:0000313" key="20">
    <source>
        <dbReference type="Proteomes" id="UP000001307"/>
    </source>
</evidence>
<keyword evidence="3" id="KW-0963">Cytoplasm</keyword>
<dbReference type="FunFam" id="3.30.470.20:FF:000033">
    <property type="entry name" value="Probable tubulin polyglutamylase TTLL1"/>
    <property type="match status" value="1"/>
</dbReference>
<dbReference type="OrthoDB" id="202825at2759"/>
<dbReference type="InParanoid" id="E4WRA5"/>
<keyword evidence="20" id="KW-1185">Reference proteome</keyword>
<dbReference type="Gene3D" id="3.30.470.20">
    <property type="entry name" value="ATP-grasp fold, B domain"/>
    <property type="match status" value="1"/>
</dbReference>
<dbReference type="EMBL" id="FN654543">
    <property type="protein sequence ID" value="CBY34776.1"/>
    <property type="molecule type" value="Genomic_DNA"/>
</dbReference>
<dbReference type="PROSITE" id="PS51221">
    <property type="entry name" value="TTL"/>
    <property type="match status" value="1"/>
</dbReference>
<evidence type="ECO:0000313" key="19">
    <source>
        <dbReference type="EMBL" id="CBY34776.1"/>
    </source>
</evidence>
<keyword evidence="7" id="KW-0067">ATP-binding</keyword>
<comment type="catalytic activity">
    <reaction evidence="11">
        <text>(L-glutamyl)(n)-gamma-L-glutamyl-L-glutamyl-[protein] + L-glutamate + ATP = (L-glutamyl)(n+1)-gamma-L-glutamyl-L-glutamyl-[protein] + ADP + phosphate + H(+)</text>
        <dbReference type="Rhea" id="RHEA:60148"/>
        <dbReference type="Rhea" id="RHEA-COMP:15519"/>
        <dbReference type="Rhea" id="RHEA-COMP:15675"/>
        <dbReference type="ChEBI" id="CHEBI:15378"/>
        <dbReference type="ChEBI" id="CHEBI:29985"/>
        <dbReference type="ChEBI" id="CHEBI:30616"/>
        <dbReference type="ChEBI" id="CHEBI:43474"/>
        <dbReference type="ChEBI" id="CHEBI:143623"/>
        <dbReference type="ChEBI" id="CHEBI:456216"/>
    </reaction>
    <physiologicalReaction direction="left-to-right" evidence="11">
        <dbReference type="Rhea" id="RHEA:60149"/>
    </physiologicalReaction>
</comment>
<keyword evidence="4" id="KW-0436">Ligase</keyword>
<dbReference type="GO" id="GO:0000226">
    <property type="term" value="P:microtubule cytoskeleton organization"/>
    <property type="evidence" value="ECO:0007669"/>
    <property type="project" value="TreeGrafter"/>
</dbReference>
<evidence type="ECO:0000256" key="10">
    <source>
        <dbReference type="ARBA" id="ARBA00023273"/>
    </source>
</evidence>
<keyword evidence="6" id="KW-0547">Nucleotide-binding</keyword>
<dbReference type="Proteomes" id="UP000011014">
    <property type="component" value="Unassembled WGS sequence"/>
</dbReference>
<dbReference type="PANTHER" id="PTHR12241">
    <property type="entry name" value="TUBULIN POLYGLUTAMYLASE"/>
    <property type="match status" value="1"/>
</dbReference>
<feature type="region of interest" description="Disordered" evidence="17">
    <location>
        <begin position="388"/>
        <end position="424"/>
    </location>
</feature>
<evidence type="ECO:0000256" key="9">
    <source>
        <dbReference type="ARBA" id="ARBA00023212"/>
    </source>
</evidence>
<keyword evidence="8" id="KW-0969">Cilium</keyword>
<dbReference type="FunCoup" id="E4WRA5">
    <property type="interactions" value="4"/>
</dbReference>
<accession>E4WRA5</accession>
<keyword evidence="5" id="KW-0493">Microtubule</keyword>
<dbReference type="GO" id="GO:0015631">
    <property type="term" value="F:tubulin binding"/>
    <property type="evidence" value="ECO:0007669"/>
    <property type="project" value="TreeGrafter"/>
</dbReference>
<comment type="subunit">
    <text evidence="12">Part of the neuronal tubulin polyglutamylase complex which contains TPGS1, TPGS2, TTLL1, LRRC49 and NICN1. Interacts with PCM1, CSTPP1 and LRRC49.</text>
</comment>
<evidence type="ECO:0000256" key="15">
    <source>
        <dbReference type="ARBA" id="ARBA00080021"/>
    </source>
</evidence>
<sequence length="424" mass="49202">MSPDNNLKCKYVVDLEKSCLLNNFEKRGWIPTSLENGDWNFYWCAVHNLKNLFGIESTIRMNDNQLVNHFPNHYELCRKDLMVKNIKRYRKEMERNDHWLAEKDSDGNYVHLDIVPSTYLLPADYNLFAEDFKRHPNSTWIMKPCGKARGIGIFLINKLSQLKKWANARTNIPQQTTRDTYVISRYINNPLLIGGKKFDLRIYVLVTSFRPLKAYVYKMGFCRFCTVKYNHSTSDLDNLFVHLTNVSIQKNADDYNAQHGGKWTLESLRLYLSSTHGSAKTDNMFDDINWLILHSLKSVAWIMNSDKHCFEIYGFDVLIDDKLKPWLIEVNASPSLSATTANDRIMKYSVIKDALSILFYDREVPDSRADKNPPRSSFGQYELLYDEEAEKAEQEGSKPSSKKTTQRGASRLRGTGRPAPTTWK</sequence>
<evidence type="ECO:0000256" key="6">
    <source>
        <dbReference type="ARBA" id="ARBA00022741"/>
    </source>
</evidence>
<organism evidence="18">
    <name type="scientific">Oikopleura dioica</name>
    <name type="common">Tunicate</name>
    <dbReference type="NCBI Taxonomy" id="34765"/>
    <lineage>
        <taxon>Eukaryota</taxon>
        <taxon>Metazoa</taxon>
        <taxon>Chordata</taxon>
        <taxon>Tunicata</taxon>
        <taxon>Appendicularia</taxon>
        <taxon>Copelata</taxon>
        <taxon>Oikopleuridae</taxon>
        <taxon>Oikopleura</taxon>
    </lineage>
</organism>
<evidence type="ECO:0000256" key="12">
    <source>
        <dbReference type="ARBA" id="ARBA00062645"/>
    </source>
</evidence>
<evidence type="ECO:0000256" key="11">
    <source>
        <dbReference type="ARBA" id="ARBA00052959"/>
    </source>
</evidence>
<evidence type="ECO:0000256" key="4">
    <source>
        <dbReference type="ARBA" id="ARBA00022598"/>
    </source>
</evidence>
<keyword evidence="10" id="KW-0966">Cell projection</keyword>
<comment type="similarity">
    <text evidence="2">Belongs to the tubulin polyglutamylase family.</text>
</comment>
<name>E4WRA5_OIKDI</name>
<evidence type="ECO:0000256" key="13">
    <source>
        <dbReference type="ARBA" id="ARBA00074800"/>
    </source>
</evidence>
<evidence type="ECO:0000256" key="16">
    <source>
        <dbReference type="ARBA" id="ARBA00083073"/>
    </source>
</evidence>
<gene>
    <name evidence="18" type="ORF">GSOID_T00000274001</name>
    <name evidence="19" type="ORF">GSOID_T00024813001</name>
</gene>